<dbReference type="InterPro" id="IPR011761">
    <property type="entry name" value="ATP-grasp"/>
</dbReference>
<reference evidence="6" key="2">
    <citation type="journal article" date="2024" name="Toxins">
        <title>Genome Sequence Analysis of Native Xenorhabdus Strains Isolated from Entomopathogenic Nematodes in Argentina.</title>
        <authorList>
            <person name="Palma L."/>
            <person name="Frizzo L."/>
            <person name="Kaiser S."/>
            <person name="Berry C."/>
            <person name="Caballero P."/>
            <person name="Bode H.B."/>
            <person name="Del Valle E.E."/>
        </authorList>
    </citation>
    <scope>NUCLEOTIDE SEQUENCE</scope>
    <source>
        <strain evidence="6">M</strain>
    </source>
</reference>
<evidence type="ECO:0000259" key="5">
    <source>
        <dbReference type="PROSITE" id="PS50975"/>
    </source>
</evidence>
<feature type="domain" description="ATP-grasp" evidence="5">
    <location>
        <begin position="126"/>
        <end position="316"/>
    </location>
</feature>
<gene>
    <name evidence="6" type="ORF">ID854_11095</name>
</gene>
<dbReference type="InterPro" id="IPR052032">
    <property type="entry name" value="ATP-dep_AA_Ligase"/>
</dbReference>
<dbReference type="PANTHER" id="PTHR43585">
    <property type="entry name" value="FUMIPYRROLE BIOSYNTHESIS PROTEIN C"/>
    <property type="match status" value="1"/>
</dbReference>
<evidence type="ECO:0000256" key="3">
    <source>
        <dbReference type="ARBA" id="ARBA00022840"/>
    </source>
</evidence>
<dbReference type="PROSITE" id="PS50975">
    <property type="entry name" value="ATP_GRASP"/>
    <property type="match status" value="1"/>
</dbReference>
<dbReference type="GO" id="GO:0046872">
    <property type="term" value="F:metal ion binding"/>
    <property type="evidence" value="ECO:0007669"/>
    <property type="project" value="InterPro"/>
</dbReference>
<dbReference type="Gene3D" id="3.30.470.20">
    <property type="entry name" value="ATP-grasp fold, B domain"/>
    <property type="match status" value="1"/>
</dbReference>
<dbReference type="SUPFAM" id="SSF56059">
    <property type="entry name" value="Glutathione synthetase ATP-binding domain-like"/>
    <property type="match status" value="1"/>
</dbReference>
<sequence length="431" mass="48580">MFIEKYLLVLDYLPSRIHEIKLIKDYIQDKYNLDMVIISDLLSGEEGKLCDHVYHVPVSSPNYQDEVLKLIDSLEMKCVGILPFMDAVSGHAASLAKKLNVYGDDAVLSFAGINKLQFREQEKVLSRFLLAQDIVIPNLARINSYEQLSDFFGLCASGVVIKPVDGRANIGVKIVKDHELLKSSYEETLQTTPNSVIIAEELIEFDSEFSYDGVGSLHFLTQKVNQVGEYPVELGQIVPAQCPAINQLALMKAGQSMNLISGQRYGAFHNEIKLNSSTGETFLVETNRRPAGMHIWEMAAKVFNISLHKIWADHLIQGYSDTMTLPQANGSAFIINLVAPKDGVIKEGFDGVLLKEKTTSLVQELLYKYQYEILYTKIKITENSMVYKIPKTNNDFCGYVCVYINNAEVNHLELMQMINSSWQLLIQEFIV</sequence>
<dbReference type="EMBL" id="JACXBF010000244">
    <property type="protein sequence ID" value="MBD2800982.1"/>
    <property type="molecule type" value="Genomic_DNA"/>
</dbReference>
<evidence type="ECO:0000313" key="6">
    <source>
        <dbReference type="EMBL" id="MBD2800982.1"/>
    </source>
</evidence>
<dbReference type="AlphaFoldDB" id="A0AAW3YTY6"/>
<accession>A0AAW3YTY6</accession>
<evidence type="ECO:0000256" key="2">
    <source>
        <dbReference type="ARBA" id="ARBA00022741"/>
    </source>
</evidence>
<keyword evidence="2 4" id="KW-0547">Nucleotide-binding</keyword>
<keyword evidence="3 4" id="KW-0067">ATP-binding</keyword>
<dbReference type="GO" id="GO:0016874">
    <property type="term" value="F:ligase activity"/>
    <property type="evidence" value="ECO:0007669"/>
    <property type="project" value="UniProtKB-KW"/>
</dbReference>
<keyword evidence="1" id="KW-0436">Ligase</keyword>
<protein>
    <recommendedName>
        <fullName evidence="5">ATP-grasp domain-containing protein</fullName>
    </recommendedName>
</protein>
<dbReference type="Proteomes" id="UP001193920">
    <property type="component" value="Unassembled WGS sequence"/>
</dbReference>
<comment type="caution">
    <text evidence="6">The sequence shown here is derived from an EMBL/GenBank/DDBJ whole genome shotgun (WGS) entry which is preliminary data.</text>
</comment>
<dbReference type="RefSeq" id="WP_323861760.1">
    <property type="nucleotide sequence ID" value="NZ_JACXBC010000001.1"/>
</dbReference>
<organism evidence="6">
    <name type="scientific">Xenorhabdus szentirmaii</name>
    <dbReference type="NCBI Taxonomy" id="290112"/>
    <lineage>
        <taxon>Bacteria</taxon>
        <taxon>Pseudomonadati</taxon>
        <taxon>Pseudomonadota</taxon>
        <taxon>Gammaproteobacteria</taxon>
        <taxon>Enterobacterales</taxon>
        <taxon>Morganellaceae</taxon>
        <taxon>Xenorhabdus</taxon>
    </lineage>
</organism>
<reference evidence="6" key="1">
    <citation type="submission" date="2020-09" db="EMBL/GenBank/DDBJ databases">
        <authorList>
            <person name="Palma L."/>
            <person name="Caballero P."/>
            <person name="Berry C."/>
            <person name="Del Valle E."/>
        </authorList>
    </citation>
    <scope>NUCLEOTIDE SEQUENCE</scope>
    <source>
        <strain evidence="6">M</strain>
    </source>
</reference>
<evidence type="ECO:0000256" key="1">
    <source>
        <dbReference type="ARBA" id="ARBA00022598"/>
    </source>
</evidence>
<proteinExistence type="predicted"/>
<dbReference type="GO" id="GO:0005524">
    <property type="term" value="F:ATP binding"/>
    <property type="evidence" value="ECO:0007669"/>
    <property type="project" value="UniProtKB-UniRule"/>
</dbReference>
<name>A0AAW3YTY6_9GAMM</name>
<evidence type="ECO:0000256" key="4">
    <source>
        <dbReference type="PROSITE-ProRule" id="PRU00409"/>
    </source>
</evidence>
<dbReference type="PANTHER" id="PTHR43585:SF2">
    <property type="entry name" value="ATP-GRASP ENZYME FSQD"/>
    <property type="match status" value="1"/>
</dbReference>